<accession>A0A0N1PBC3</accession>
<feature type="region of interest" description="Disordered" evidence="1">
    <location>
        <begin position="1458"/>
        <end position="1496"/>
    </location>
</feature>
<evidence type="ECO:0000256" key="1">
    <source>
        <dbReference type="SAM" id="MobiDB-lite"/>
    </source>
</evidence>
<feature type="compositionally biased region" description="Low complexity" evidence="1">
    <location>
        <begin position="403"/>
        <end position="413"/>
    </location>
</feature>
<feature type="compositionally biased region" description="Low complexity" evidence="1">
    <location>
        <begin position="982"/>
        <end position="1006"/>
    </location>
</feature>
<organism evidence="2 3">
    <name type="scientific">Leptomonas seymouri</name>
    <dbReference type="NCBI Taxonomy" id="5684"/>
    <lineage>
        <taxon>Eukaryota</taxon>
        <taxon>Discoba</taxon>
        <taxon>Euglenozoa</taxon>
        <taxon>Kinetoplastea</taxon>
        <taxon>Metakinetoplastina</taxon>
        <taxon>Trypanosomatida</taxon>
        <taxon>Trypanosomatidae</taxon>
        <taxon>Leishmaniinae</taxon>
        <taxon>Leptomonas</taxon>
    </lineage>
</organism>
<evidence type="ECO:0000313" key="2">
    <source>
        <dbReference type="EMBL" id="KPI83351.1"/>
    </source>
</evidence>
<keyword evidence="3" id="KW-1185">Reference proteome</keyword>
<feature type="compositionally biased region" description="Low complexity" evidence="1">
    <location>
        <begin position="840"/>
        <end position="857"/>
    </location>
</feature>
<proteinExistence type="predicted"/>
<feature type="region of interest" description="Disordered" evidence="1">
    <location>
        <begin position="390"/>
        <end position="413"/>
    </location>
</feature>
<feature type="region of interest" description="Disordered" evidence="1">
    <location>
        <begin position="683"/>
        <end position="706"/>
    </location>
</feature>
<feature type="region of interest" description="Disordered" evidence="1">
    <location>
        <begin position="830"/>
        <end position="884"/>
    </location>
</feature>
<feature type="region of interest" description="Disordered" evidence="1">
    <location>
        <begin position="490"/>
        <end position="531"/>
    </location>
</feature>
<feature type="region of interest" description="Disordered" evidence="1">
    <location>
        <begin position="968"/>
        <end position="1021"/>
    </location>
</feature>
<feature type="compositionally biased region" description="Basic residues" evidence="1">
    <location>
        <begin position="271"/>
        <end position="281"/>
    </location>
</feature>
<feature type="region of interest" description="Disordered" evidence="1">
    <location>
        <begin position="1280"/>
        <end position="1355"/>
    </location>
</feature>
<name>A0A0N1PBC3_LEPSE</name>
<feature type="compositionally biased region" description="Basic residues" evidence="1">
    <location>
        <begin position="872"/>
        <end position="884"/>
    </location>
</feature>
<dbReference type="OMA" id="FHLIGRG"/>
<gene>
    <name evidence="2" type="ORF">ABL78_7619</name>
</gene>
<feature type="compositionally biased region" description="Acidic residues" evidence="1">
    <location>
        <begin position="225"/>
        <end position="239"/>
    </location>
</feature>
<dbReference type="EMBL" id="LJSK01000390">
    <property type="protein sequence ID" value="KPI83351.1"/>
    <property type="molecule type" value="Genomic_DNA"/>
</dbReference>
<feature type="compositionally biased region" description="Basic and acidic residues" evidence="1">
    <location>
        <begin position="509"/>
        <end position="528"/>
    </location>
</feature>
<dbReference type="VEuPathDB" id="TriTrypDB:Lsey_0390_0040"/>
<feature type="compositionally biased region" description="Low complexity" evidence="1">
    <location>
        <begin position="313"/>
        <end position="332"/>
    </location>
</feature>
<protein>
    <submittedName>
        <fullName evidence="2">Uncharacterized protein</fullName>
    </submittedName>
</protein>
<feature type="region of interest" description="Disordered" evidence="1">
    <location>
        <begin position="209"/>
        <end position="332"/>
    </location>
</feature>
<feature type="compositionally biased region" description="Low complexity" evidence="1">
    <location>
        <begin position="1333"/>
        <end position="1355"/>
    </location>
</feature>
<reference evidence="2 3" key="1">
    <citation type="journal article" date="2015" name="PLoS Pathog.">
        <title>Leptomonas seymouri: Adaptations to the Dixenous Life Cycle Analyzed by Genome Sequencing, Transcriptome Profiling and Co-infection with Leishmania donovani.</title>
        <authorList>
            <person name="Kraeva N."/>
            <person name="Butenko A."/>
            <person name="Hlavacova J."/>
            <person name="Kostygov A."/>
            <person name="Myskova J."/>
            <person name="Grybchuk D."/>
            <person name="Lestinova T."/>
            <person name="Votypka J."/>
            <person name="Volf P."/>
            <person name="Opperdoes F."/>
            <person name="Flegontov P."/>
            <person name="Lukes J."/>
            <person name="Yurchenko V."/>
        </authorList>
    </citation>
    <scope>NUCLEOTIDE SEQUENCE [LARGE SCALE GENOMIC DNA]</scope>
    <source>
        <strain evidence="2 3">ATCC 30220</strain>
    </source>
</reference>
<feature type="compositionally biased region" description="Polar residues" evidence="1">
    <location>
        <begin position="696"/>
        <end position="706"/>
    </location>
</feature>
<feature type="region of interest" description="Disordered" evidence="1">
    <location>
        <begin position="764"/>
        <end position="803"/>
    </location>
</feature>
<feature type="compositionally biased region" description="Polar residues" evidence="1">
    <location>
        <begin position="283"/>
        <end position="298"/>
    </location>
</feature>
<feature type="region of interest" description="Disordered" evidence="1">
    <location>
        <begin position="109"/>
        <end position="148"/>
    </location>
</feature>
<sequence>MSANTNVERLLPSLYAFLSADPAPSPIAGALPTTATNATVPPSTGNPCESFSQAQSVADSYERWRRCIEVWRRLIGQDVVFLSLLLHSGCLWSPDYAAIGAAKQKIAQTRTHTRASTRDATRRTAASLPDGGTTGKRKGKRGQHAAAEAAVHAARAAHAAAAEAHEKLTRACPASMWALHVLHFLRLEEVYAVPSSACVGDGEAAAANKNRDWGEAESSFGGADSNEDVDDASGSDEATDSGSSSLSSGSSGSDDDANESADSGGSVGGKTRPRAAKRGRWHTQGNVTASHSRQQDTLSRCRKRVKFGDEMKSAVSPASPTSPSASYASAPPRQLAASSSLLPKLNSKYRSSKKELQHHLDFSLAALRQEQEERERRRRGVCTVNGKLRRSEDGEEYSHPVGASDAATTDSAAQVPLPSARAHALFLRATVSLVSEEEPLVQQVAAALVEDWLDLLTPADALPSISTASAGARGSGSLTKTMAASAAAKGSAPQATCPQIGGVKPQQESADHEADTKSGDTEMSREAAARLQQQQREARHYWLSCLMKMVAFLDGMHSALREENVHLAAVMARQGIAPHEVEDIFTKSLPATFNCVLVEEVLQTAYAAPLLWMPPPVLLLPFHFLARGSRIGVWVPATGTPTESHAMTGAVPAASSSSRAQGRFVLHVVDSYGLQLRPSPPTSVVHSAVAGPTETDGGTSLSAGRSSALDQSVTKLACKGGEVEKAPTTLRLVFGLRSAEPEVLLDARCRSWVNALLPLWQSPAPASQGSEHPSVATAVSPGFDQREDADTDQQTPMRSWSCTQAATAGCPRVDLYVARTIVMLFIPAQSAPGSTSNPTGSARAASSGSGNSTAAPADASTESNDKSEATAKRPRRGGVRGHYKRVALSPEAIAVRRRHPKLFHALQPCLRSSGSKVRDFASFDSHSGAGGVSGSSNSDPTQLILLYGLARGEEAAALRHLGFSVRTGSHHRLGRSGGPAGGAAPSATQEDPSSSSSALSYSALPSHQHRDSGGGAKGSSGRLTLARDALGTTLEGLCLIARRVMSLNGLYAAAPAAVPGSGGSGKGEVGSDASKVLTAGSRSGLAGQGVRASTTLSPAHESEVLGTVAATLVLTALFLCHNLMDELLEQPALVLWTTELASYVLDVSLLMSRPIPRLLRADGLALSLLLQPAQSLLLMVGLVATLVSREVQHPEANSTPPTSSSLLSNTQMWHPWWTVFRSTVLRDVALPSCLYGGVWVLVAKAEDAVALAAAQARWETSGHLQAAAGRRANAEISEVETGRRAAVGGDHASVEAVSASSGGRSSGSGGSEMSRGRRGGWGGGRRLLHLTQPAAPKKAAAASSSGTSAGGSTTTAASSTAAATAADTPALSRHRLPVLLPSAATAPAASRPAAASLPGAPVAAVSSVSHPWMYGPAVLHQPSLSQHPTDVSLISPRARVAQLRVISAAEMSCLMEGGPLTTQPGPVPEPTQHPGKQTPARWPLPPRSGHDSQSGAAASALWLALEATCLQWPSSTTNQ</sequence>
<dbReference type="Proteomes" id="UP000038009">
    <property type="component" value="Unassembled WGS sequence"/>
</dbReference>
<feature type="compositionally biased region" description="Low complexity" evidence="1">
    <location>
        <begin position="240"/>
        <end position="252"/>
    </location>
</feature>
<comment type="caution">
    <text evidence="2">The sequence shown here is derived from an EMBL/GenBank/DDBJ whole genome shotgun (WGS) entry which is preliminary data.</text>
</comment>
<feature type="compositionally biased region" description="Polar residues" evidence="1">
    <location>
        <begin position="792"/>
        <end position="803"/>
    </location>
</feature>
<dbReference type="OrthoDB" id="273908at2759"/>
<evidence type="ECO:0000313" key="3">
    <source>
        <dbReference type="Proteomes" id="UP000038009"/>
    </source>
</evidence>